<dbReference type="EMBL" id="WIGO01000342">
    <property type="protein sequence ID" value="KAF6816163.1"/>
    <property type="molecule type" value="Genomic_DNA"/>
</dbReference>
<gene>
    <name evidence="1" type="ORF">CPLU01_13943</name>
</gene>
<protein>
    <submittedName>
        <fullName evidence="1">Uncharacterized protein</fullName>
    </submittedName>
</protein>
<keyword evidence="2" id="KW-1185">Reference proteome</keyword>
<evidence type="ECO:0000313" key="1">
    <source>
        <dbReference type="EMBL" id="KAF6816163.1"/>
    </source>
</evidence>
<proteinExistence type="predicted"/>
<organism evidence="1 2">
    <name type="scientific">Colletotrichum plurivorum</name>
    <dbReference type="NCBI Taxonomy" id="2175906"/>
    <lineage>
        <taxon>Eukaryota</taxon>
        <taxon>Fungi</taxon>
        <taxon>Dikarya</taxon>
        <taxon>Ascomycota</taxon>
        <taxon>Pezizomycotina</taxon>
        <taxon>Sordariomycetes</taxon>
        <taxon>Hypocreomycetidae</taxon>
        <taxon>Glomerellales</taxon>
        <taxon>Glomerellaceae</taxon>
        <taxon>Colletotrichum</taxon>
        <taxon>Colletotrichum orchidearum species complex</taxon>
    </lineage>
</organism>
<accession>A0A8H6JNM4</accession>
<evidence type="ECO:0000313" key="2">
    <source>
        <dbReference type="Proteomes" id="UP000654918"/>
    </source>
</evidence>
<reference evidence="1" key="1">
    <citation type="journal article" date="2020" name="Phytopathology">
        <title>Genome Sequence Resources of Colletotrichum truncatum, C. plurivorum, C. musicola, and C. sojae: Four Species Pathogenic to Soybean (Glycine max).</title>
        <authorList>
            <person name="Rogerio F."/>
            <person name="Boufleur T.R."/>
            <person name="Ciampi-Guillardi M."/>
            <person name="Sukno S.A."/>
            <person name="Thon M.R."/>
            <person name="Massola Junior N.S."/>
            <person name="Baroncelli R."/>
        </authorList>
    </citation>
    <scope>NUCLEOTIDE SEQUENCE</scope>
    <source>
        <strain evidence="1">LFN00145</strain>
    </source>
</reference>
<dbReference type="AlphaFoldDB" id="A0A8H6JNM4"/>
<dbReference type="Proteomes" id="UP000654918">
    <property type="component" value="Unassembled WGS sequence"/>
</dbReference>
<name>A0A8H6JNM4_9PEZI</name>
<sequence length="134" mass="14672">MQALSQPDERSDKDEKIREGTEYYGIGVVRGRRGRVDVVGGRRLWVRGHLSLNATTSFDDAWAFDFLGWSGLRAGRWIRSRGNGAPRPMGSVGLFSPGGIGQCPKPSIATVHVIRADIRLTLDSTVRAVPAQQP</sequence>
<comment type="caution">
    <text evidence="1">The sequence shown here is derived from an EMBL/GenBank/DDBJ whole genome shotgun (WGS) entry which is preliminary data.</text>
</comment>